<keyword evidence="4 7" id="KW-1133">Transmembrane helix</keyword>
<comment type="similarity">
    <text evidence="6">Belongs to the exbB/tolQ family.</text>
</comment>
<dbReference type="STRING" id="824.CGRAC_0928"/>
<feature type="transmembrane region" description="Helical" evidence="7">
    <location>
        <begin position="21"/>
        <end position="47"/>
    </location>
</feature>
<keyword evidence="6" id="KW-0813">Transport</keyword>
<dbReference type="EMBL" id="ACYG01000027">
    <property type="protein sequence ID" value="EEV16934.1"/>
    <property type="molecule type" value="Genomic_DNA"/>
</dbReference>
<proteinExistence type="inferred from homology"/>
<evidence type="ECO:0000256" key="2">
    <source>
        <dbReference type="ARBA" id="ARBA00022475"/>
    </source>
</evidence>
<dbReference type="eggNOG" id="COG0488">
    <property type="taxonomic scope" value="Bacteria"/>
</dbReference>
<gene>
    <name evidence="9" type="ORF">CAMGR0001_1228</name>
</gene>
<evidence type="ECO:0000256" key="5">
    <source>
        <dbReference type="ARBA" id="ARBA00023136"/>
    </source>
</evidence>
<evidence type="ECO:0000313" key="10">
    <source>
        <dbReference type="Proteomes" id="UP000005709"/>
    </source>
</evidence>
<dbReference type="Pfam" id="PF01618">
    <property type="entry name" value="MotA_ExbB"/>
    <property type="match status" value="1"/>
</dbReference>
<keyword evidence="5 7" id="KW-0472">Membrane</keyword>
<dbReference type="AlphaFoldDB" id="C8PJ29"/>
<comment type="subcellular location">
    <subcellularLocation>
        <location evidence="1">Cell inner membrane</location>
        <topology evidence="1">Multi-pass membrane protein</topology>
    </subcellularLocation>
    <subcellularLocation>
        <location evidence="6">Membrane</location>
        <topology evidence="6">Multi-pass membrane protein</topology>
    </subcellularLocation>
</comment>
<dbReference type="GO" id="GO:0015031">
    <property type="term" value="P:protein transport"/>
    <property type="evidence" value="ECO:0007669"/>
    <property type="project" value="UniProtKB-KW"/>
</dbReference>
<feature type="transmembrane region" description="Helical" evidence="7">
    <location>
        <begin position="171"/>
        <end position="195"/>
    </location>
</feature>
<keyword evidence="3 7" id="KW-0812">Transmembrane</keyword>
<keyword evidence="6" id="KW-0653">Protein transport</keyword>
<name>C8PJ29_9BACT</name>
<keyword evidence="2" id="KW-1003">Cell membrane</keyword>
<protein>
    <recommendedName>
        <fullName evidence="8">MotA/TolQ/ExbB proton channel domain-containing protein</fullName>
    </recommendedName>
</protein>
<keyword evidence="10" id="KW-1185">Reference proteome</keyword>
<evidence type="ECO:0000256" key="6">
    <source>
        <dbReference type="RuleBase" id="RU004057"/>
    </source>
</evidence>
<evidence type="ECO:0000256" key="1">
    <source>
        <dbReference type="ARBA" id="ARBA00004429"/>
    </source>
</evidence>
<feature type="domain" description="MotA/TolQ/ExbB proton channel" evidence="8">
    <location>
        <begin position="125"/>
        <end position="210"/>
    </location>
</feature>
<accession>C8PJ29</accession>
<evidence type="ECO:0000256" key="3">
    <source>
        <dbReference type="ARBA" id="ARBA00022692"/>
    </source>
</evidence>
<dbReference type="eggNOG" id="COG0811">
    <property type="taxonomic scope" value="Bacteria"/>
</dbReference>
<dbReference type="GO" id="GO:0005886">
    <property type="term" value="C:plasma membrane"/>
    <property type="evidence" value="ECO:0007669"/>
    <property type="project" value="UniProtKB-SubCell"/>
</dbReference>
<organism evidence="9 10">
    <name type="scientific">Campylobacter gracilis RM3268</name>
    <dbReference type="NCBI Taxonomy" id="553220"/>
    <lineage>
        <taxon>Bacteria</taxon>
        <taxon>Pseudomonadati</taxon>
        <taxon>Campylobacterota</taxon>
        <taxon>Epsilonproteobacteria</taxon>
        <taxon>Campylobacterales</taxon>
        <taxon>Campylobacteraceae</taxon>
        <taxon>Campylobacter</taxon>
    </lineage>
</organism>
<evidence type="ECO:0000313" key="9">
    <source>
        <dbReference type="EMBL" id="EEV16934.1"/>
    </source>
</evidence>
<comment type="caution">
    <text evidence="9">The sequence shown here is derived from an EMBL/GenBank/DDBJ whole genome shotgun (WGS) entry which is preliminary data.</text>
</comment>
<feature type="transmembrane region" description="Helical" evidence="7">
    <location>
        <begin position="53"/>
        <end position="70"/>
    </location>
</feature>
<evidence type="ECO:0000256" key="4">
    <source>
        <dbReference type="ARBA" id="ARBA00022989"/>
    </source>
</evidence>
<dbReference type="OrthoDB" id="5359644at2"/>
<dbReference type="InterPro" id="IPR002898">
    <property type="entry name" value="MotA_ExbB_proton_chnl"/>
</dbReference>
<dbReference type="RefSeq" id="WP_005871820.1">
    <property type="nucleotide sequence ID" value="NZ_ACYG01000027.1"/>
</dbReference>
<reference evidence="9 10" key="1">
    <citation type="submission" date="2009-07" db="EMBL/GenBank/DDBJ databases">
        <authorList>
            <person name="Madupu R."/>
            <person name="Sebastian Y."/>
            <person name="Durkin A.S."/>
            <person name="Torralba M."/>
            <person name="Methe B."/>
            <person name="Sutton G.G."/>
            <person name="Strausberg R.L."/>
            <person name="Nelson K.E."/>
        </authorList>
    </citation>
    <scope>NUCLEOTIDE SEQUENCE [LARGE SCALE GENOMIC DNA]</scope>
    <source>
        <strain evidence="9 10">RM3268</strain>
    </source>
</reference>
<dbReference type="Proteomes" id="UP000005709">
    <property type="component" value="Unassembled WGS sequence"/>
</dbReference>
<feature type="transmembrane region" description="Helical" evidence="7">
    <location>
        <begin position="129"/>
        <end position="151"/>
    </location>
</feature>
<evidence type="ECO:0000259" key="8">
    <source>
        <dbReference type="Pfam" id="PF01618"/>
    </source>
</evidence>
<sequence length="429" mass="47155">MDRPNNEVLDITLPEAKERSLAGVFFKIAALPIAVFVVFLLGYLGLIGLKVETHSILMLAVLLIIALILARHNAEYGCLNFQNNIDDFKRELKNYIVANLLSIGGKKKSDASFDLFVDEYGYSLRNQNYASVASAVFPMLGILGTFISIAISMPHFSSNNIDGLETEIAQLLGGVGTAFYVSIYGIFLALWWIYFEKKGISKYERLLIKYKNSTKNFFWNKDEITQGYLSEILNANSEISRSFAMMSSTNFTERLNRLIDEKIGAFESVMEAEKRSMAITQEELEKAGEMIQRTNLAHGELDKSFAQILSALKSVSASLIEIQNGISAQYLSQSKALTDGQGELANVTSALSAQIKSLNASLGGFAGEISSSQNAYAAKIDASFKGLSADLKALLAGEDTARTSNESIIEELRKTLASIDEKALLDENE</sequence>
<evidence type="ECO:0000256" key="7">
    <source>
        <dbReference type="SAM" id="Phobius"/>
    </source>
</evidence>